<gene>
    <name evidence="3" type="ORF">PGLA1383_LOCUS48638</name>
</gene>
<dbReference type="SUPFAM" id="SSF46565">
    <property type="entry name" value="Chaperone J-domain"/>
    <property type="match status" value="1"/>
</dbReference>
<dbReference type="SMART" id="SM00271">
    <property type="entry name" value="DnaJ"/>
    <property type="match status" value="1"/>
</dbReference>
<dbReference type="OrthoDB" id="10250354at2759"/>
<proteinExistence type="predicted"/>
<feature type="compositionally biased region" description="Low complexity" evidence="1">
    <location>
        <begin position="151"/>
        <end position="179"/>
    </location>
</feature>
<reference evidence="3" key="1">
    <citation type="submission" date="2021-02" db="EMBL/GenBank/DDBJ databases">
        <authorList>
            <person name="Dougan E. K."/>
            <person name="Rhodes N."/>
            <person name="Thang M."/>
            <person name="Chan C."/>
        </authorList>
    </citation>
    <scope>NUCLEOTIDE SEQUENCE</scope>
</reference>
<protein>
    <recommendedName>
        <fullName evidence="2">J domain-containing protein</fullName>
    </recommendedName>
</protein>
<evidence type="ECO:0000313" key="4">
    <source>
        <dbReference type="Proteomes" id="UP000654075"/>
    </source>
</evidence>
<feature type="region of interest" description="Disordered" evidence="1">
    <location>
        <begin position="79"/>
        <end position="189"/>
    </location>
</feature>
<dbReference type="Proteomes" id="UP000654075">
    <property type="component" value="Unassembled WGS sequence"/>
</dbReference>
<dbReference type="PANTHER" id="PTHR43908:SF3">
    <property type="entry name" value="AT29763P-RELATED"/>
    <property type="match status" value="1"/>
</dbReference>
<keyword evidence="4" id="KW-1185">Reference proteome</keyword>
<accession>A0A813H4V4</accession>
<dbReference type="GO" id="GO:0030544">
    <property type="term" value="F:Hsp70 protein binding"/>
    <property type="evidence" value="ECO:0007669"/>
    <property type="project" value="TreeGrafter"/>
</dbReference>
<dbReference type="InterPro" id="IPR001623">
    <property type="entry name" value="DnaJ_domain"/>
</dbReference>
<feature type="compositionally biased region" description="Polar residues" evidence="1">
    <location>
        <begin position="129"/>
        <end position="139"/>
    </location>
</feature>
<feature type="compositionally biased region" description="Low complexity" evidence="1">
    <location>
        <begin position="83"/>
        <end position="121"/>
    </location>
</feature>
<dbReference type="GO" id="GO:0005789">
    <property type="term" value="C:endoplasmic reticulum membrane"/>
    <property type="evidence" value="ECO:0007669"/>
    <property type="project" value="TreeGrafter"/>
</dbReference>
<feature type="compositionally biased region" description="Low complexity" evidence="1">
    <location>
        <begin position="266"/>
        <end position="281"/>
    </location>
</feature>
<dbReference type="InterPro" id="IPR051100">
    <property type="entry name" value="DnaJ_subfamily_B/C"/>
</dbReference>
<sequence length="552" mass="59704">MAGTLLNFYGALGIDESASESDVRSAYRRRALATHPDKGGETEVFRLVVQAFELLADPSRRLAYDQKLRLLRCKGGRGYGRCTTPASTTKTTTTKTTNTTNTTNPTTASSSAAAPAAPAEARASRAESVQQEWGTQSAGSGPPRCSAEAKQQQAPSHHQQQQQQQQGGRSASAGAQPASTSEDGEAGCADTTTAEETLLRLMGMRMQKAAARALLQDLSAEVLRELIALLSSDDQPGSNEPVGACGLPRAAASQDDGSFEVPNCVADSSSAESEPGSSDSDANCREPEPLHAISDAVHAEKRSDSALPGSSRMRGVIKRGRLFIPGIGIEGVVARTQGLPSLDSAIDIHISLVRCRQLVRTYLDQGMDLPQAFSRSVNLVKEERKVSGATPMQLNFRVRFPKGRRMYFKAGNFDAFIVTLSTLLERKRCRTAEDLSQRDLQARLKMRCWLKEVILSLQHKACLSRWGVKELPAGIELATLVSQDDSVCAVLQLLDGTSRSGPFRKMRAQAQKDLVELRELQRTQGDQAACDEVARRDLDAMTAFFMQQASST</sequence>
<name>A0A813H4V4_POLGL</name>
<evidence type="ECO:0000256" key="1">
    <source>
        <dbReference type="SAM" id="MobiDB-lite"/>
    </source>
</evidence>
<dbReference type="PRINTS" id="PR00625">
    <property type="entry name" value="JDOMAIN"/>
</dbReference>
<dbReference type="Gene3D" id="1.10.287.110">
    <property type="entry name" value="DnaJ domain"/>
    <property type="match status" value="1"/>
</dbReference>
<dbReference type="Pfam" id="PF00226">
    <property type="entry name" value="DnaJ"/>
    <property type="match status" value="1"/>
</dbReference>
<dbReference type="GO" id="GO:0071218">
    <property type="term" value="P:cellular response to misfolded protein"/>
    <property type="evidence" value="ECO:0007669"/>
    <property type="project" value="TreeGrafter"/>
</dbReference>
<dbReference type="InterPro" id="IPR018253">
    <property type="entry name" value="DnaJ_domain_CS"/>
</dbReference>
<dbReference type="CDD" id="cd06257">
    <property type="entry name" value="DnaJ"/>
    <property type="match status" value="1"/>
</dbReference>
<dbReference type="EMBL" id="CAJNNV010030505">
    <property type="protein sequence ID" value="CAE8632708.1"/>
    <property type="molecule type" value="Genomic_DNA"/>
</dbReference>
<dbReference type="PROSITE" id="PS50076">
    <property type="entry name" value="DNAJ_2"/>
    <property type="match status" value="1"/>
</dbReference>
<comment type="caution">
    <text evidence="3">The sequence shown here is derived from an EMBL/GenBank/DDBJ whole genome shotgun (WGS) entry which is preliminary data.</text>
</comment>
<feature type="region of interest" description="Disordered" evidence="1">
    <location>
        <begin position="232"/>
        <end position="287"/>
    </location>
</feature>
<dbReference type="PANTHER" id="PTHR43908">
    <property type="entry name" value="AT29763P-RELATED"/>
    <property type="match status" value="1"/>
</dbReference>
<dbReference type="AlphaFoldDB" id="A0A813H4V4"/>
<evidence type="ECO:0000259" key="2">
    <source>
        <dbReference type="PROSITE" id="PS50076"/>
    </source>
</evidence>
<organism evidence="3 4">
    <name type="scientific">Polarella glacialis</name>
    <name type="common">Dinoflagellate</name>
    <dbReference type="NCBI Taxonomy" id="89957"/>
    <lineage>
        <taxon>Eukaryota</taxon>
        <taxon>Sar</taxon>
        <taxon>Alveolata</taxon>
        <taxon>Dinophyceae</taxon>
        <taxon>Suessiales</taxon>
        <taxon>Suessiaceae</taxon>
        <taxon>Polarella</taxon>
    </lineage>
</organism>
<evidence type="ECO:0000313" key="3">
    <source>
        <dbReference type="EMBL" id="CAE8632708.1"/>
    </source>
</evidence>
<feature type="domain" description="J" evidence="2">
    <location>
        <begin position="7"/>
        <end position="68"/>
    </location>
</feature>
<dbReference type="InterPro" id="IPR036869">
    <property type="entry name" value="J_dom_sf"/>
</dbReference>
<dbReference type="PROSITE" id="PS00636">
    <property type="entry name" value="DNAJ_1"/>
    <property type="match status" value="1"/>
</dbReference>